<dbReference type="AlphaFoldDB" id="A0A2J6QV55"/>
<proteinExistence type="predicted"/>
<reference evidence="2 3" key="1">
    <citation type="submission" date="2016-04" db="EMBL/GenBank/DDBJ databases">
        <title>A degradative enzymes factory behind the ericoid mycorrhizal symbiosis.</title>
        <authorList>
            <consortium name="DOE Joint Genome Institute"/>
            <person name="Martino E."/>
            <person name="Morin E."/>
            <person name="Grelet G."/>
            <person name="Kuo A."/>
            <person name="Kohler A."/>
            <person name="Daghino S."/>
            <person name="Barry K."/>
            <person name="Choi C."/>
            <person name="Cichocki N."/>
            <person name="Clum A."/>
            <person name="Copeland A."/>
            <person name="Hainaut M."/>
            <person name="Haridas S."/>
            <person name="Labutti K."/>
            <person name="Lindquist E."/>
            <person name="Lipzen A."/>
            <person name="Khouja H.-R."/>
            <person name="Murat C."/>
            <person name="Ohm R."/>
            <person name="Olson A."/>
            <person name="Spatafora J."/>
            <person name="Veneault-Fourrey C."/>
            <person name="Henrissat B."/>
            <person name="Grigoriev I."/>
            <person name="Martin F."/>
            <person name="Perotto S."/>
        </authorList>
    </citation>
    <scope>NUCLEOTIDE SEQUENCE [LARGE SCALE GENOMIC DNA]</scope>
    <source>
        <strain evidence="2 3">F</strain>
    </source>
</reference>
<organism evidence="2 3">
    <name type="scientific">Hyaloscypha variabilis (strain UAMH 11265 / GT02V1 / F)</name>
    <name type="common">Meliniomyces variabilis</name>
    <dbReference type="NCBI Taxonomy" id="1149755"/>
    <lineage>
        <taxon>Eukaryota</taxon>
        <taxon>Fungi</taxon>
        <taxon>Dikarya</taxon>
        <taxon>Ascomycota</taxon>
        <taxon>Pezizomycotina</taxon>
        <taxon>Leotiomycetes</taxon>
        <taxon>Helotiales</taxon>
        <taxon>Hyaloscyphaceae</taxon>
        <taxon>Hyaloscypha</taxon>
        <taxon>Hyaloscypha variabilis</taxon>
    </lineage>
</organism>
<gene>
    <name evidence="2" type="ORF">L207DRAFT_573844</name>
</gene>
<keyword evidence="3" id="KW-1185">Reference proteome</keyword>
<feature type="domain" description="2EXR" evidence="1">
    <location>
        <begin position="3"/>
        <end position="101"/>
    </location>
</feature>
<evidence type="ECO:0000313" key="2">
    <source>
        <dbReference type="EMBL" id="PMD30147.1"/>
    </source>
</evidence>
<dbReference type="InterPro" id="IPR045518">
    <property type="entry name" value="2EXR"/>
</dbReference>
<accession>A0A2J6QV55</accession>
<protein>
    <recommendedName>
        <fullName evidence="1">2EXR domain-containing protein</fullName>
    </recommendedName>
</protein>
<dbReference type="PANTHER" id="PTHR35910:SF6">
    <property type="entry name" value="2EXR DOMAIN-CONTAINING PROTEIN"/>
    <property type="match status" value="1"/>
</dbReference>
<name>A0A2J6QV55_HYAVF</name>
<sequence>MAFTKFHELPPELRELIWKAALPSSRVILLELKERHFDDEIAKFVPRIDRIGVRADTPIPTILLASREAKAVACRYYCRAFTNETGTSIAQVYFDFANDFLYLGPEWVGPGQPLNQDRILYVLRNEIHSCDLSRVKNLVVRWDSDNRGGFRTLVRYLLDILECLGNVSHIILVSKIYRASGLSNQPGANAKLKLLDGTSSPTTALKVHGKALPGSSQWTPTERVDVELQRSRTDGRLGLRPKEWKVPKIEYNMIVTPSGEEHLLELANDTTNPLPWKLE</sequence>
<dbReference type="EMBL" id="KZ613969">
    <property type="protein sequence ID" value="PMD30147.1"/>
    <property type="molecule type" value="Genomic_DNA"/>
</dbReference>
<evidence type="ECO:0000259" key="1">
    <source>
        <dbReference type="Pfam" id="PF20150"/>
    </source>
</evidence>
<dbReference type="Pfam" id="PF20150">
    <property type="entry name" value="2EXR"/>
    <property type="match status" value="1"/>
</dbReference>
<dbReference type="Proteomes" id="UP000235786">
    <property type="component" value="Unassembled WGS sequence"/>
</dbReference>
<dbReference type="OrthoDB" id="3561261at2759"/>
<dbReference type="PANTHER" id="PTHR35910">
    <property type="entry name" value="2EXR DOMAIN-CONTAINING PROTEIN"/>
    <property type="match status" value="1"/>
</dbReference>
<evidence type="ECO:0000313" key="3">
    <source>
        <dbReference type="Proteomes" id="UP000235786"/>
    </source>
</evidence>